<gene>
    <name evidence="1" type="ordered locus">TERTU_2399</name>
</gene>
<dbReference type="RefSeq" id="WP_015818940.1">
    <property type="nucleotide sequence ID" value="NC_012997.1"/>
</dbReference>
<dbReference type="HOGENOM" id="CLU_122345_0_0_6"/>
<organism evidence="1 2">
    <name type="scientific">Teredinibacter turnerae (strain ATCC 39867 / T7901)</name>
    <dbReference type="NCBI Taxonomy" id="377629"/>
    <lineage>
        <taxon>Bacteria</taxon>
        <taxon>Pseudomonadati</taxon>
        <taxon>Pseudomonadota</taxon>
        <taxon>Gammaproteobacteria</taxon>
        <taxon>Cellvibrionales</taxon>
        <taxon>Cellvibrionaceae</taxon>
        <taxon>Teredinibacter</taxon>
    </lineage>
</organism>
<protein>
    <recommendedName>
        <fullName evidence="3">S-adenosylhomocysteine hydrolase</fullName>
    </recommendedName>
</protein>
<dbReference type="InterPro" id="IPR045738">
    <property type="entry name" value="DUF6088"/>
</dbReference>
<evidence type="ECO:0000313" key="1">
    <source>
        <dbReference type="EMBL" id="ACR12828.1"/>
    </source>
</evidence>
<sequence length="144" mass="15968">MAAKSLKGKVKYWNNRSKCSVFTPKDFLDLSGRDQVGRALRQLVLAGELIKFGRGLYAKEKRSKLTGKIIPVKPIPELAKEALTEKLKVTVVPTIETEAYNAGESTQVPTGRVIAVKARVSRKMAFDGKSIRYRYVGTNDKPAN</sequence>
<dbReference type="Proteomes" id="UP000009080">
    <property type="component" value="Chromosome"/>
</dbReference>
<evidence type="ECO:0008006" key="3">
    <source>
        <dbReference type="Google" id="ProtNLM"/>
    </source>
</evidence>
<dbReference type="STRING" id="377629.TERTU_2399"/>
<reference evidence="1 2" key="1">
    <citation type="journal article" date="2009" name="PLoS ONE">
        <title>The complete genome of Teredinibacter turnerae T7901: an intracellular endosymbiont of marine wood-boring bivalves (shipworms).</title>
        <authorList>
            <person name="Yang J.C."/>
            <person name="Madupu R."/>
            <person name="Durkin A.S."/>
            <person name="Ekborg N.A."/>
            <person name="Pedamallu C.S."/>
            <person name="Hostetler J.B."/>
            <person name="Radune D."/>
            <person name="Toms B.S."/>
            <person name="Henrissat B."/>
            <person name="Coutinho P.M."/>
            <person name="Schwarz S."/>
            <person name="Field L."/>
            <person name="Trindade-Silva A.E."/>
            <person name="Soares C.A.G."/>
            <person name="Elshahawi S."/>
            <person name="Hanora A."/>
            <person name="Schmidt E.W."/>
            <person name="Haygood M.G."/>
            <person name="Posfai J."/>
            <person name="Benner J."/>
            <person name="Madinger C."/>
            <person name="Nove J."/>
            <person name="Anton B."/>
            <person name="Chaudhary K."/>
            <person name="Foster J."/>
            <person name="Holman A."/>
            <person name="Kumar S."/>
            <person name="Lessard P.A."/>
            <person name="Luyten Y.A."/>
            <person name="Slatko B."/>
            <person name="Wood N."/>
            <person name="Wu B."/>
            <person name="Teplitski M."/>
            <person name="Mougous J.D."/>
            <person name="Ward N."/>
            <person name="Eisen J.A."/>
            <person name="Badger J.H."/>
            <person name="Distel D.L."/>
        </authorList>
    </citation>
    <scope>NUCLEOTIDE SEQUENCE [LARGE SCALE GENOMIC DNA]</scope>
    <source>
        <strain evidence="2">ATCC 39867 / T7901</strain>
    </source>
</reference>
<name>C5BKD4_TERTT</name>
<dbReference type="EMBL" id="CP001614">
    <property type="protein sequence ID" value="ACR12828.1"/>
    <property type="molecule type" value="Genomic_DNA"/>
</dbReference>
<keyword evidence="2" id="KW-1185">Reference proteome</keyword>
<dbReference type="eggNOG" id="COG5340">
    <property type="taxonomic scope" value="Bacteria"/>
</dbReference>
<dbReference type="AlphaFoldDB" id="C5BKD4"/>
<dbReference type="Pfam" id="PF19570">
    <property type="entry name" value="DUF6088"/>
    <property type="match status" value="1"/>
</dbReference>
<proteinExistence type="predicted"/>
<accession>C5BKD4</accession>
<evidence type="ECO:0000313" key="2">
    <source>
        <dbReference type="Proteomes" id="UP000009080"/>
    </source>
</evidence>
<dbReference type="KEGG" id="ttu:TERTU_2399"/>
<dbReference type="OrthoDB" id="573467at2"/>